<organism evidence="1">
    <name type="scientific">Lepeophtheirus salmonis</name>
    <name type="common">Salmon louse</name>
    <name type="synonym">Caligus salmonis</name>
    <dbReference type="NCBI Taxonomy" id="72036"/>
    <lineage>
        <taxon>Eukaryota</taxon>
        <taxon>Metazoa</taxon>
        <taxon>Ecdysozoa</taxon>
        <taxon>Arthropoda</taxon>
        <taxon>Crustacea</taxon>
        <taxon>Multicrustacea</taxon>
        <taxon>Hexanauplia</taxon>
        <taxon>Copepoda</taxon>
        <taxon>Siphonostomatoida</taxon>
        <taxon>Caligidae</taxon>
        <taxon>Lepeophtheirus</taxon>
    </lineage>
</organism>
<proteinExistence type="predicted"/>
<feature type="non-terminal residue" evidence="1">
    <location>
        <position position="1"/>
    </location>
</feature>
<dbReference type="AlphaFoldDB" id="A0A0K2U201"/>
<reference evidence="1" key="1">
    <citation type="submission" date="2014-05" db="EMBL/GenBank/DDBJ databases">
        <authorList>
            <person name="Chronopoulou M."/>
        </authorList>
    </citation>
    <scope>NUCLEOTIDE SEQUENCE</scope>
    <source>
        <tissue evidence="1">Whole organism</tissue>
    </source>
</reference>
<accession>A0A0K2U201</accession>
<sequence length="65" mass="7916">NPDLLTNIILKNTFLCNLRPFPLPLFQVYYRNLHEQQIPNQPTLTNIFLYIQPYIIYYISRYQNP</sequence>
<evidence type="ECO:0000313" key="1">
    <source>
        <dbReference type="EMBL" id="CDW32115.1"/>
    </source>
</evidence>
<dbReference type="EMBL" id="HACA01014754">
    <property type="protein sequence ID" value="CDW32115.1"/>
    <property type="molecule type" value="Transcribed_RNA"/>
</dbReference>
<feature type="non-terminal residue" evidence="1">
    <location>
        <position position="65"/>
    </location>
</feature>
<protein>
    <submittedName>
        <fullName evidence="1">Uncharacterized protein</fullName>
    </submittedName>
</protein>
<name>A0A0K2U201_LEPSM</name>